<protein>
    <submittedName>
        <fullName evidence="6">Acetate operon repressor</fullName>
    </submittedName>
</protein>
<evidence type="ECO:0000313" key="7">
    <source>
        <dbReference type="Proteomes" id="UP000254437"/>
    </source>
</evidence>
<dbReference type="GO" id="GO:0003700">
    <property type="term" value="F:DNA-binding transcription factor activity"/>
    <property type="evidence" value="ECO:0007669"/>
    <property type="project" value="TreeGrafter"/>
</dbReference>
<dbReference type="SUPFAM" id="SSF46785">
    <property type="entry name" value="Winged helix' DNA-binding domain"/>
    <property type="match status" value="1"/>
</dbReference>
<dbReference type="EMBL" id="UGQU01000003">
    <property type="protein sequence ID" value="STZ63891.1"/>
    <property type="molecule type" value="Genomic_DNA"/>
</dbReference>
<dbReference type="PROSITE" id="PS51077">
    <property type="entry name" value="HTH_ICLR"/>
    <property type="match status" value="1"/>
</dbReference>
<dbReference type="Pfam" id="PF01614">
    <property type="entry name" value="IclR_C"/>
    <property type="match status" value="1"/>
</dbReference>
<dbReference type="Proteomes" id="UP000254437">
    <property type="component" value="Unassembled WGS sequence"/>
</dbReference>
<dbReference type="SUPFAM" id="SSF55781">
    <property type="entry name" value="GAF domain-like"/>
    <property type="match status" value="1"/>
</dbReference>
<dbReference type="InterPro" id="IPR005471">
    <property type="entry name" value="Tscrpt_reg_IclR_N"/>
</dbReference>
<dbReference type="AlphaFoldDB" id="A0A378TTB5"/>
<reference evidence="6 7" key="1">
    <citation type="submission" date="2018-06" db="EMBL/GenBank/DDBJ databases">
        <authorList>
            <consortium name="Pathogen Informatics"/>
            <person name="Doyle S."/>
        </authorList>
    </citation>
    <scope>NUCLEOTIDE SEQUENCE [LARGE SCALE GENOMIC DNA]</scope>
    <source>
        <strain evidence="6 7">NCTC10359</strain>
    </source>
</reference>
<dbReference type="SMART" id="SM00346">
    <property type="entry name" value="HTH_ICLR"/>
    <property type="match status" value="1"/>
</dbReference>
<feature type="domain" description="IclR-ED" evidence="5">
    <location>
        <begin position="66"/>
        <end position="255"/>
    </location>
</feature>
<proteinExistence type="predicted"/>
<organism evidence="6 7">
    <name type="scientific">Moraxella lacunata</name>
    <dbReference type="NCBI Taxonomy" id="477"/>
    <lineage>
        <taxon>Bacteria</taxon>
        <taxon>Pseudomonadati</taxon>
        <taxon>Pseudomonadota</taxon>
        <taxon>Gammaproteobacteria</taxon>
        <taxon>Moraxellales</taxon>
        <taxon>Moraxellaceae</taxon>
        <taxon>Moraxella</taxon>
    </lineage>
</organism>
<dbReference type="InterPro" id="IPR036390">
    <property type="entry name" value="WH_DNA-bd_sf"/>
</dbReference>
<keyword evidence="3" id="KW-0804">Transcription</keyword>
<sequence length="256" mass="27867">MTDQTPKIANVPALEKAFEILDFITTSPTPVSSATIARELSLARSTTHNILQALTSKGVLHKDNNHLFSLGSYLLYWAGRFEVERGVVALFHELAVGFETLTPYTITLSTLDFDRGETVFLSSHQGSSAIDFAFRRGVRVPAVFSATGKAILSQTPFDRVLAMYETFPAPLTDKGVVDFDGLKAELDKVKSTRLSLDDGQLRLGMTCVGTYIRSQDGVRLGIAVSLSDSEYAKQKDVVGQAMIELALQIEKGLGMG</sequence>
<dbReference type="InterPro" id="IPR014757">
    <property type="entry name" value="Tscrpt_reg_IclR_C"/>
</dbReference>
<dbReference type="PANTHER" id="PTHR30136:SF35">
    <property type="entry name" value="HTH-TYPE TRANSCRIPTIONAL REGULATOR RV1719"/>
    <property type="match status" value="1"/>
</dbReference>
<name>A0A378TTB5_MORLA</name>
<dbReference type="GO" id="GO:0003677">
    <property type="term" value="F:DNA binding"/>
    <property type="evidence" value="ECO:0007669"/>
    <property type="project" value="UniProtKB-KW"/>
</dbReference>
<evidence type="ECO:0000256" key="1">
    <source>
        <dbReference type="ARBA" id="ARBA00023015"/>
    </source>
</evidence>
<evidence type="ECO:0000256" key="3">
    <source>
        <dbReference type="ARBA" id="ARBA00023163"/>
    </source>
</evidence>
<dbReference type="InterPro" id="IPR050707">
    <property type="entry name" value="HTH_MetabolicPath_Reg"/>
</dbReference>
<dbReference type="Gene3D" id="1.10.10.10">
    <property type="entry name" value="Winged helix-like DNA-binding domain superfamily/Winged helix DNA-binding domain"/>
    <property type="match status" value="1"/>
</dbReference>
<keyword evidence="1" id="KW-0805">Transcription regulation</keyword>
<evidence type="ECO:0000259" key="5">
    <source>
        <dbReference type="PROSITE" id="PS51078"/>
    </source>
</evidence>
<dbReference type="PROSITE" id="PS51078">
    <property type="entry name" value="ICLR_ED"/>
    <property type="match status" value="1"/>
</dbReference>
<gene>
    <name evidence="6" type="primary">iclR</name>
    <name evidence="6" type="ORF">NCTC10359_02333</name>
</gene>
<evidence type="ECO:0000256" key="2">
    <source>
        <dbReference type="ARBA" id="ARBA00023125"/>
    </source>
</evidence>
<feature type="domain" description="HTH iclR-type" evidence="4">
    <location>
        <begin position="11"/>
        <end position="72"/>
    </location>
</feature>
<dbReference type="PANTHER" id="PTHR30136">
    <property type="entry name" value="HELIX-TURN-HELIX TRANSCRIPTIONAL REGULATOR, ICLR FAMILY"/>
    <property type="match status" value="1"/>
</dbReference>
<keyword evidence="2" id="KW-0238">DNA-binding</keyword>
<dbReference type="Gene3D" id="3.30.450.40">
    <property type="match status" value="1"/>
</dbReference>
<evidence type="ECO:0000259" key="4">
    <source>
        <dbReference type="PROSITE" id="PS51077"/>
    </source>
</evidence>
<evidence type="ECO:0000313" key="6">
    <source>
        <dbReference type="EMBL" id="STZ63891.1"/>
    </source>
</evidence>
<dbReference type="Pfam" id="PF09339">
    <property type="entry name" value="HTH_IclR"/>
    <property type="match status" value="1"/>
</dbReference>
<accession>A0A378TTB5</accession>
<dbReference type="RefSeq" id="WP_115008349.1">
    <property type="nucleotide sequence ID" value="NZ_UGQU01000003.1"/>
</dbReference>
<dbReference type="InterPro" id="IPR036388">
    <property type="entry name" value="WH-like_DNA-bd_sf"/>
</dbReference>
<dbReference type="InterPro" id="IPR029016">
    <property type="entry name" value="GAF-like_dom_sf"/>
</dbReference>
<dbReference type="GO" id="GO:0045892">
    <property type="term" value="P:negative regulation of DNA-templated transcription"/>
    <property type="evidence" value="ECO:0007669"/>
    <property type="project" value="TreeGrafter"/>
</dbReference>